<evidence type="ECO:0000256" key="11">
    <source>
        <dbReference type="ARBA" id="ARBA00048919"/>
    </source>
</evidence>
<evidence type="ECO:0000256" key="9">
    <source>
        <dbReference type="ARBA" id="ARBA00048504"/>
    </source>
</evidence>
<dbReference type="PANTHER" id="PTHR46118:SF4">
    <property type="entry name" value="PROTEIN ABHD11"/>
    <property type="match status" value="1"/>
</dbReference>
<organism evidence="13 14">
    <name type="scientific">Tigriopus californicus</name>
    <name type="common">Marine copepod</name>
    <dbReference type="NCBI Taxonomy" id="6832"/>
    <lineage>
        <taxon>Eukaryota</taxon>
        <taxon>Metazoa</taxon>
        <taxon>Ecdysozoa</taxon>
        <taxon>Arthropoda</taxon>
        <taxon>Crustacea</taxon>
        <taxon>Multicrustacea</taxon>
        <taxon>Hexanauplia</taxon>
        <taxon>Copepoda</taxon>
        <taxon>Harpacticoida</taxon>
        <taxon>Harpacticidae</taxon>
        <taxon>Tigriopus</taxon>
    </lineage>
</organism>
<dbReference type="Pfam" id="PF00561">
    <property type="entry name" value="Abhydrolase_1"/>
    <property type="match status" value="1"/>
</dbReference>
<evidence type="ECO:0000256" key="5">
    <source>
        <dbReference type="ARBA" id="ARBA00043667"/>
    </source>
</evidence>
<evidence type="ECO:0000256" key="7">
    <source>
        <dbReference type="ARBA" id="ARBA00044064"/>
    </source>
</evidence>
<comment type="catalytic activity">
    <reaction evidence="9">
        <text>1,2-didecanoylglycerol + H2O = decanoylglycerol + decanoate + H(+)</text>
        <dbReference type="Rhea" id="RHEA:48596"/>
        <dbReference type="ChEBI" id="CHEBI:11152"/>
        <dbReference type="ChEBI" id="CHEBI:15377"/>
        <dbReference type="ChEBI" id="CHEBI:15378"/>
        <dbReference type="ChEBI" id="CHEBI:27689"/>
        <dbReference type="ChEBI" id="CHEBI:90605"/>
    </reaction>
</comment>
<keyword evidence="14" id="KW-1185">Reference proteome</keyword>
<evidence type="ECO:0000313" key="14">
    <source>
        <dbReference type="Proteomes" id="UP000318571"/>
    </source>
</evidence>
<accession>A0A553PG06</accession>
<dbReference type="Proteomes" id="UP000318571">
    <property type="component" value="Chromosome 5"/>
</dbReference>
<dbReference type="InterPro" id="IPR029058">
    <property type="entry name" value="AB_hydrolase_fold"/>
</dbReference>
<dbReference type="EMBL" id="VCGU01000004">
    <property type="protein sequence ID" value="TRY76615.1"/>
    <property type="molecule type" value="Genomic_DNA"/>
</dbReference>
<dbReference type="InterPro" id="IPR000073">
    <property type="entry name" value="AB_hydrolase_1"/>
</dbReference>
<reference evidence="13 14" key="1">
    <citation type="journal article" date="2018" name="Nat. Ecol. Evol.">
        <title>Genomic signatures of mitonuclear coevolution across populations of Tigriopus californicus.</title>
        <authorList>
            <person name="Barreto F.S."/>
            <person name="Watson E.T."/>
            <person name="Lima T.G."/>
            <person name="Willett C.S."/>
            <person name="Edmands S."/>
            <person name="Li W."/>
            <person name="Burton R.S."/>
        </authorList>
    </citation>
    <scope>NUCLEOTIDE SEQUENCE [LARGE SCALE GENOMIC DNA]</scope>
    <source>
        <strain evidence="13 14">San Diego</strain>
    </source>
</reference>
<comment type="caution">
    <text evidence="13">The sequence shown here is derived from an EMBL/GenBank/DDBJ whole genome shotgun (WGS) entry which is preliminary data.</text>
</comment>
<comment type="catalytic activity">
    <reaction evidence="6">
        <text>a 1,3-diacyl-sn-glycerol + H2O = a 1-acyl-sn-glycerol + a fatty acid + H(+)</text>
        <dbReference type="Rhea" id="RHEA:38503"/>
        <dbReference type="ChEBI" id="CHEBI:15377"/>
        <dbReference type="ChEBI" id="CHEBI:15378"/>
        <dbReference type="ChEBI" id="CHEBI:28868"/>
        <dbReference type="ChEBI" id="CHEBI:64683"/>
        <dbReference type="ChEBI" id="CHEBI:77272"/>
    </reaction>
</comment>
<dbReference type="GO" id="GO:0052689">
    <property type="term" value="F:carboxylic ester hydrolase activity"/>
    <property type="evidence" value="ECO:0007669"/>
    <property type="project" value="TreeGrafter"/>
</dbReference>
<keyword evidence="2" id="KW-0378">Hydrolase</keyword>
<sequence>MWVSRRLPCPWIKCASSVSGFRSSGLSSSYPPSLSFRGVSSSTFHDDRKVETKSNPDASSKAVHLSYKAYESRPKKDKPMTKSPLVIQHSLLGSKTNWKNIAKEINHLTRRKVVTVDARNHGESPREPSMSYNLMAKDLRLLLDHLQLDKVSFMGQTMGGRIGMILALTQPQLIDKLVCVDATPFDSEISINRWRTLRQACAHLQNLEHELRSVHGIERSSLADKAIQDILPDTRDRSFFLSNLLCDPATGQMPNANTPLWRINFSSFLGNPDMTTSFPKFKNVSFPGKVLFIAGDRSQFIKKEDEDRIRDLFPNARFAWIPNCGHWVQTDKHVQFLKTVVPFLEGK</sequence>
<evidence type="ECO:0000256" key="1">
    <source>
        <dbReference type="ARBA" id="ARBA00008645"/>
    </source>
</evidence>
<evidence type="ECO:0000256" key="4">
    <source>
        <dbReference type="ARBA" id="ARBA00042703"/>
    </source>
</evidence>
<dbReference type="SUPFAM" id="SSF53474">
    <property type="entry name" value="alpha/beta-Hydrolases"/>
    <property type="match status" value="1"/>
</dbReference>
<evidence type="ECO:0000259" key="12">
    <source>
        <dbReference type="Pfam" id="PF00561"/>
    </source>
</evidence>
<evidence type="ECO:0000313" key="13">
    <source>
        <dbReference type="EMBL" id="TRY76615.1"/>
    </source>
</evidence>
<name>A0A553PG06_TIGCA</name>
<dbReference type="Gene3D" id="3.40.50.1820">
    <property type="entry name" value="alpha/beta hydrolase"/>
    <property type="match status" value="1"/>
</dbReference>
<comment type="catalytic activity">
    <reaction evidence="8">
        <text>1-octadecanoyl-2-(4Z,7Z,10Z,13Z,16Z,19Z-docosahexaenoyl)-sn-glycerol + H2O = 2-(4Z,7Z,10Z,13Z,16Z,19Z-docosahexaenoyl)-glycerol + octadecanoate + H(+)</text>
        <dbReference type="Rhea" id="RHEA:77107"/>
        <dbReference type="ChEBI" id="CHEBI:15377"/>
        <dbReference type="ChEBI" id="CHEBI:15378"/>
        <dbReference type="ChEBI" id="CHEBI:25629"/>
        <dbReference type="ChEBI" id="CHEBI:77129"/>
        <dbReference type="ChEBI" id="CHEBI:186738"/>
    </reaction>
</comment>
<comment type="catalytic activity">
    <reaction evidence="10">
        <text>1-octadecanoyl-2-(9Z-octadecenoyl)-sn-glycerol + H2O = 2-(9Z-octadecenoyl)-glycerol + octadecanoate + H(+)</text>
        <dbReference type="Rhea" id="RHEA:77103"/>
        <dbReference type="ChEBI" id="CHEBI:15377"/>
        <dbReference type="ChEBI" id="CHEBI:15378"/>
        <dbReference type="ChEBI" id="CHEBI:25629"/>
        <dbReference type="ChEBI" id="CHEBI:73990"/>
        <dbReference type="ChEBI" id="CHEBI:75468"/>
    </reaction>
</comment>
<dbReference type="EC" id="3.1.1.116" evidence="3"/>
<dbReference type="OMA" id="EVWTYME"/>
<evidence type="ECO:0000256" key="8">
    <source>
        <dbReference type="ARBA" id="ARBA00048283"/>
    </source>
</evidence>
<proteinExistence type="inferred from homology"/>
<evidence type="ECO:0000256" key="3">
    <source>
        <dbReference type="ARBA" id="ARBA00026104"/>
    </source>
</evidence>
<protein>
    <recommendedName>
        <fullName evidence="7">sn-1-specific diacylglycerol lipase ABHD11</fullName>
        <ecNumber evidence="3">3.1.1.116</ecNumber>
    </recommendedName>
    <alternativeName>
        <fullName evidence="4">Alpha/beta hydrolase domain-containing protein 11</fullName>
    </alternativeName>
</protein>
<comment type="similarity">
    <text evidence="1">Belongs to the AB hydrolase superfamily.</text>
</comment>
<feature type="domain" description="AB hydrolase-1" evidence="12">
    <location>
        <begin position="84"/>
        <end position="331"/>
    </location>
</feature>
<evidence type="ECO:0000256" key="10">
    <source>
        <dbReference type="ARBA" id="ARBA00048513"/>
    </source>
</evidence>
<dbReference type="AlphaFoldDB" id="A0A553PG06"/>
<dbReference type="GO" id="GO:0005739">
    <property type="term" value="C:mitochondrion"/>
    <property type="evidence" value="ECO:0007669"/>
    <property type="project" value="TreeGrafter"/>
</dbReference>
<evidence type="ECO:0000256" key="6">
    <source>
        <dbReference type="ARBA" id="ARBA00043742"/>
    </source>
</evidence>
<dbReference type="PANTHER" id="PTHR46118">
    <property type="entry name" value="PROTEIN ABHD11"/>
    <property type="match status" value="1"/>
</dbReference>
<evidence type="ECO:0000256" key="2">
    <source>
        <dbReference type="ARBA" id="ARBA00022801"/>
    </source>
</evidence>
<comment type="catalytic activity">
    <reaction evidence="11">
        <text>1-octadecanoyl-2-(5Z,8Z,11Z,14Z-eicosatetraenoyl)-sn-glycerol + H2O = 2-(5Z,8Z,11Z,14Z-eicosatetraenoyl)-glycerol + octadecanoate + H(+)</text>
        <dbReference type="Rhea" id="RHEA:38507"/>
        <dbReference type="ChEBI" id="CHEBI:15377"/>
        <dbReference type="ChEBI" id="CHEBI:15378"/>
        <dbReference type="ChEBI" id="CHEBI:25629"/>
        <dbReference type="ChEBI" id="CHEBI:52392"/>
        <dbReference type="ChEBI" id="CHEBI:75728"/>
    </reaction>
</comment>
<dbReference type="STRING" id="6832.A0A553PG06"/>
<comment type="catalytic activity">
    <reaction evidence="5">
        <text>a 1,2-diacyl-sn-glycerol + H2O = a 2-acylglycerol + a fatty acid + H(+)</text>
        <dbReference type="Rhea" id="RHEA:33275"/>
        <dbReference type="ChEBI" id="CHEBI:15377"/>
        <dbReference type="ChEBI" id="CHEBI:15378"/>
        <dbReference type="ChEBI" id="CHEBI:17389"/>
        <dbReference type="ChEBI" id="CHEBI:17815"/>
        <dbReference type="ChEBI" id="CHEBI:28868"/>
        <dbReference type="EC" id="3.1.1.116"/>
    </reaction>
</comment>
<gene>
    <name evidence="13" type="ORF">TCAL_13458</name>
</gene>